<comment type="similarity">
    <text evidence="1">Belongs to the melC1 family.</text>
</comment>
<evidence type="ECO:0000256" key="1">
    <source>
        <dbReference type="ARBA" id="ARBA00009871"/>
    </source>
</evidence>
<keyword evidence="5" id="KW-1133">Transmembrane helix</keyword>
<accession>A0A1Q4VCW7</accession>
<evidence type="ECO:0000256" key="3">
    <source>
        <dbReference type="ARBA" id="ARBA00023008"/>
    </source>
</evidence>
<feature type="transmembrane region" description="Helical" evidence="5">
    <location>
        <begin position="24"/>
        <end position="44"/>
    </location>
</feature>
<dbReference type="InterPro" id="IPR010928">
    <property type="entry name" value="MelC1"/>
</dbReference>
<proteinExistence type="inferred from homology"/>
<sequence>MEGRCPVPGTITAHRTRRTLLRTLFTAAVATTTATALAPLLAATREPHRPRAPRAPAELLFEETYRGRRIEGRGPGTPTAARTRPVGHHGSGGPRVTIDGRPLPLMRRADGSYLSVVDHYVSYPTPLAAARAAVDELGPARLAPGTGARNV</sequence>
<keyword evidence="2" id="KW-0732">Signal</keyword>
<dbReference type="Pfam" id="PF06236">
    <property type="entry name" value="MelC1"/>
    <property type="match status" value="1"/>
</dbReference>
<gene>
    <name evidence="6" type="ORF">AB852_02715</name>
</gene>
<dbReference type="Proteomes" id="UP000186455">
    <property type="component" value="Unassembled WGS sequence"/>
</dbReference>
<dbReference type="Gene3D" id="3.30.1880.10">
    <property type="entry name" value="protein ne1242 domain like"/>
    <property type="match status" value="1"/>
</dbReference>
<dbReference type="InterPro" id="IPR023199">
    <property type="entry name" value="GriE/MELC1_sf"/>
</dbReference>
<comment type="caution">
    <text evidence="6">The sequence shown here is derived from an EMBL/GenBank/DDBJ whole genome shotgun (WGS) entry which is preliminary data.</text>
</comment>
<dbReference type="EMBL" id="LFBV01000001">
    <property type="protein sequence ID" value="OKH95697.1"/>
    <property type="molecule type" value="Genomic_DNA"/>
</dbReference>
<keyword evidence="3" id="KW-0186">Copper</keyword>
<dbReference type="STRING" id="1048205.AB852_02715"/>
<protein>
    <recommendedName>
        <fullName evidence="8">Tyrosinase</fullName>
    </recommendedName>
</protein>
<organism evidence="6 7">
    <name type="scientific">Streptomyces uncialis</name>
    <dbReference type="NCBI Taxonomy" id="1048205"/>
    <lineage>
        <taxon>Bacteria</taxon>
        <taxon>Bacillati</taxon>
        <taxon>Actinomycetota</taxon>
        <taxon>Actinomycetes</taxon>
        <taxon>Kitasatosporales</taxon>
        <taxon>Streptomycetaceae</taxon>
        <taxon>Streptomyces</taxon>
    </lineage>
</organism>
<keyword evidence="7" id="KW-1185">Reference proteome</keyword>
<feature type="region of interest" description="Disordered" evidence="4">
    <location>
        <begin position="63"/>
        <end position="102"/>
    </location>
</feature>
<keyword evidence="5" id="KW-0472">Membrane</keyword>
<evidence type="ECO:0000256" key="2">
    <source>
        <dbReference type="ARBA" id="ARBA00022729"/>
    </source>
</evidence>
<feature type="compositionally biased region" description="Basic and acidic residues" evidence="4">
    <location>
        <begin position="63"/>
        <end position="72"/>
    </location>
</feature>
<evidence type="ECO:0008006" key="8">
    <source>
        <dbReference type="Google" id="ProtNLM"/>
    </source>
</evidence>
<dbReference type="PROSITE" id="PS51318">
    <property type="entry name" value="TAT"/>
    <property type="match status" value="1"/>
</dbReference>
<evidence type="ECO:0000256" key="5">
    <source>
        <dbReference type="SAM" id="Phobius"/>
    </source>
</evidence>
<evidence type="ECO:0000313" key="6">
    <source>
        <dbReference type="EMBL" id="OKH95697.1"/>
    </source>
</evidence>
<evidence type="ECO:0000256" key="4">
    <source>
        <dbReference type="SAM" id="MobiDB-lite"/>
    </source>
</evidence>
<dbReference type="AlphaFoldDB" id="A0A1Q4VCW7"/>
<keyword evidence="5" id="KW-0812">Transmembrane</keyword>
<evidence type="ECO:0000313" key="7">
    <source>
        <dbReference type="Proteomes" id="UP000186455"/>
    </source>
</evidence>
<dbReference type="GO" id="GO:0042438">
    <property type="term" value="P:melanin biosynthetic process"/>
    <property type="evidence" value="ECO:0007669"/>
    <property type="project" value="InterPro"/>
</dbReference>
<reference evidence="6 7" key="1">
    <citation type="submission" date="2015-06" db="EMBL/GenBank/DDBJ databases">
        <title>Cloning and characterization of the uncialamcin biosynthetic gene cluster.</title>
        <authorList>
            <person name="Yan X."/>
            <person name="Huang T."/>
            <person name="Ge H."/>
            <person name="Shen B."/>
        </authorList>
    </citation>
    <scope>NUCLEOTIDE SEQUENCE [LARGE SCALE GENOMIC DNA]</scope>
    <source>
        <strain evidence="6 7">DCA2648</strain>
    </source>
</reference>
<name>A0A1Q4VCW7_9ACTN</name>
<dbReference type="InterPro" id="IPR006311">
    <property type="entry name" value="TAT_signal"/>
</dbReference>
<dbReference type="GO" id="GO:0005507">
    <property type="term" value="F:copper ion binding"/>
    <property type="evidence" value="ECO:0007669"/>
    <property type="project" value="InterPro"/>
</dbReference>